<accession>A0A1Y5PFH8</accession>
<dbReference type="AlphaFoldDB" id="A0A1Y5PFH8"/>
<dbReference type="PANTHER" id="PTHR34309:SF1">
    <property type="entry name" value="PROTEIN GLCG"/>
    <property type="match status" value="1"/>
</dbReference>
<evidence type="ECO:0008006" key="2">
    <source>
        <dbReference type="Google" id="ProtNLM"/>
    </source>
</evidence>
<dbReference type="InterPro" id="IPR005624">
    <property type="entry name" value="PduO/GlcC-like"/>
</dbReference>
<dbReference type="Pfam" id="PF03928">
    <property type="entry name" value="HbpS-like"/>
    <property type="match status" value="1"/>
</dbReference>
<dbReference type="Gene3D" id="3.30.450.150">
    <property type="entry name" value="Haem-degrading domain"/>
    <property type="match status" value="1"/>
</dbReference>
<gene>
    <name evidence="1" type="ORF">MHPYR_30076</name>
</gene>
<protein>
    <recommendedName>
        <fullName evidence="2">Heme-binding protein</fullName>
    </recommendedName>
</protein>
<dbReference type="InterPro" id="IPR052517">
    <property type="entry name" value="GlcG_carb_metab_protein"/>
</dbReference>
<dbReference type="PANTHER" id="PTHR34309">
    <property type="entry name" value="SLR1406 PROTEIN"/>
    <property type="match status" value="1"/>
</dbReference>
<sequence>MSNASAPDTRSIHTLTFAGAQSLIQAAVAAAQEQSMAVSVALHDTGANLVGFARMDGAPALTIDIAQNKSYTAVAFGLPTHQWHDVLKDDEPLKLGIVHTPRLVTYGGGYPIVSDGQIVGSIGISGGHYTQDMTVAEAALKACGFAQ</sequence>
<reference evidence="1" key="1">
    <citation type="submission" date="2016-03" db="EMBL/GenBank/DDBJ databases">
        <authorList>
            <person name="Ploux O."/>
        </authorList>
    </citation>
    <scope>NUCLEOTIDE SEQUENCE</scope>
    <source>
        <strain evidence="1">UC10</strain>
    </source>
</reference>
<name>A0A1Y5PFH8_9MYCO</name>
<dbReference type="EMBL" id="FLQS01000023">
    <property type="protein sequence ID" value="SBS76079.1"/>
    <property type="molecule type" value="Genomic_DNA"/>
</dbReference>
<organism evidence="1">
    <name type="scientific">uncultured Mycobacterium sp</name>
    <dbReference type="NCBI Taxonomy" id="171292"/>
    <lineage>
        <taxon>Bacteria</taxon>
        <taxon>Bacillati</taxon>
        <taxon>Actinomycetota</taxon>
        <taxon>Actinomycetes</taxon>
        <taxon>Mycobacteriales</taxon>
        <taxon>Mycobacteriaceae</taxon>
        <taxon>Mycobacterium</taxon>
        <taxon>environmental samples</taxon>
    </lineage>
</organism>
<dbReference type="InterPro" id="IPR038084">
    <property type="entry name" value="PduO/GlcC-like_sf"/>
</dbReference>
<dbReference type="SUPFAM" id="SSF143744">
    <property type="entry name" value="GlcG-like"/>
    <property type="match status" value="1"/>
</dbReference>
<evidence type="ECO:0000313" key="1">
    <source>
        <dbReference type="EMBL" id="SBS76079.1"/>
    </source>
</evidence>
<proteinExistence type="predicted"/>